<accession>A0A5B6WUH5</accession>
<comment type="caution">
    <text evidence="2">The sequence shown here is derived from an EMBL/GenBank/DDBJ whole genome shotgun (WGS) entry which is preliminary data.</text>
</comment>
<evidence type="ECO:0000313" key="2">
    <source>
        <dbReference type="EMBL" id="KAA3484996.1"/>
    </source>
</evidence>
<sequence length="269" mass="30643">MNRTIMEKKKTSQEVWSGTLADYSDLKIFGCPAYAHVDNGKLEPRSIKEIKPPTRFAEADLVAYALNVAEDIDTTQKPYTYSKALSKGKNVIRCKWVFKKKKRTPRVEQLKYKARLVAKGYSQVPSVDFTDVFSPIVKHSLIRALLGIVAMYDLELEQLDVKITFLHGEIEEDIYMQRTEGFVVSEKEDYNKFWFNMKSAKHVSTPSAAHFKLSLTLSPQSDDEIDYMSHVSHSSAVGSLMYATVSSHPDLSYVVRAVSRYMANPDKEH</sequence>
<proteinExistence type="predicted"/>
<organism evidence="2 3">
    <name type="scientific">Gossypium australe</name>
    <dbReference type="NCBI Taxonomy" id="47621"/>
    <lineage>
        <taxon>Eukaryota</taxon>
        <taxon>Viridiplantae</taxon>
        <taxon>Streptophyta</taxon>
        <taxon>Embryophyta</taxon>
        <taxon>Tracheophyta</taxon>
        <taxon>Spermatophyta</taxon>
        <taxon>Magnoliopsida</taxon>
        <taxon>eudicotyledons</taxon>
        <taxon>Gunneridae</taxon>
        <taxon>Pentapetalae</taxon>
        <taxon>rosids</taxon>
        <taxon>malvids</taxon>
        <taxon>Malvales</taxon>
        <taxon>Malvaceae</taxon>
        <taxon>Malvoideae</taxon>
        <taxon>Gossypium</taxon>
    </lineage>
</organism>
<protein>
    <submittedName>
        <fullName evidence="2">Integrase, catalytic core</fullName>
    </submittedName>
</protein>
<name>A0A5B6WUH5_9ROSI</name>
<dbReference type="InterPro" id="IPR013103">
    <property type="entry name" value="RVT_2"/>
</dbReference>
<gene>
    <name evidence="2" type="ORF">EPI10_007044</name>
</gene>
<dbReference type="EMBL" id="SMMG02000002">
    <property type="protein sequence ID" value="KAA3484996.1"/>
    <property type="molecule type" value="Genomic_DNA"/>
</dbReference>
<dbReference type="Proteomes" id="UP000325315">
    <property type="component" value="Unassembled WGS sequence"/>
</dbReference>
<dbReference type="AlphaFoldDB" id="A0A5B6WUH5"/>
<evidence type="ECO:0000313" key="3">
    <source>
        <dbReference type="Proteomes" id="UP000325315"/>
    </source>
</evidence>
<keyword evidence="3" id="KW-1185">Reference proteome</keyword>
<dbReference type="Pfam" id="PF07727">
    <property type="entry name" value="RVT_2"/>
    <property type="match status" value="1"/>
</dbReference>
<reference evidence="3" key="1">
    <citation type="journal article" date="2019" name="Plant Biotechnol. J.">
        <title>Genome sequencing of the Australian wild diploid species Gossypium australe highlights disease resistance and delayed gland morphogenesis.</title>
        <authorList>
            <person name="Cai Y."/>
            <person name="Cai X."/>
            <person name="Wang Q."/>
            <person name="Wang P."/>
            <person name="Zhang Y."/>
            <person name="Cai C."/>
            <person name="Xu Y."/>
            <person name="Wang K."/>
            <person name="Zhou Z."/>
            <person name="Wang C."/>
            <person name="Geng S."/>
            <person name="Li B."/>
            <person name="Dong Q."/>
            <person name="Hou Y."/>
            <person name="Wang H."/>
            <person name="Ai P."/>
            <person name="Liu Z."/>
            <person name="Yi F."/>
            <person name="Sun M."/>
            <person name="An G."/>
            <person name="Cheng J."/>
            <person name="Zhang Y."/>
            <person name="Shi Q."/>
            <person name="Xie Y."/>
            <person name="Shi X."/>
            <person name="Chang Y."/>
            <person name="Huang F."/>
            <person name="Chen Y."/>
            <person name="Hong S."/>
            <person name="Mi L."/>
            <person name="Sun Q."/>
            <person name="Zhang L."/>
            <person name="Zhou B."/>
            <person name="Peng R."/>
            <person name="Zhang X."/>
            <person name="Liu F."/>
        </authorList>
    </citation>
    <scope>NUCLEOTIDE SEQUENCE [LARGE SCALE GENOMIC DNA]</scope>
    <source>
        <strain evidence="3">cv. PA1801</strain>
    </source>
</reference>
<evidence type="ECO:0000259" key="1">
    <source>
        <dbReference type="Pfam" id="PF07727"/>
    </source>
</evidence>
<feature type="domain" description="Reverse transcriptase Ty1/copia-type" evidence="1">
    <location>
        <begin position="85"/>
        <end position="193"/>
    </location>
</feature>
<dbReference type="OrthoDB" id="1692315at2759"/>